<dbReference type="NCBIfam" id="TIGR01766">
    <property type="entry name" value="IS200/IS605 family accessory protein TnpB-like domain"/>
    <property type="match status" value="1"/>
</dbReference>
<evidence type="ECO:0000256" key="1">
    <source>
        <dbReference type="ARBA" id="ARBA00008761"/>
    </source>
</evidence>
<dbReference type="InterPro" id="IPR001959">
    <property type="entry name" value="Transposase"/>
</dbReference>
<dbReference type="GO" id="GO:0032196">
    <property type="term" value="P:transposition"/>
    <property type="evidence" value="ECO:0007669"/>
    <property type="project" value="UniProtKB-KW"/>
</dbReference>
<evidence type="ECO:0000313" key="7">
    <source>
        <dbReference type="EMBL" id="MDX8419435.1"/>
    </source>
</evidence>
<dbReference type="InterPro" id="IPR010095">
    <property type="entry name" value="Cas12f1-like_TNB"/>
</dbReference>
<evidence type="ECO:0000256" key="3">
    <source>
        <dbReference type="ARBA" id="ARBA00023125"/>
    </source>
</evidence>
<evidence type="ECO:0000256" key="4">
    <source>
        <dbReference type="ARBA" id="ARBA00023172"/>
    </source>
</evidence>
<feature type="domain" description="Cas12f1-like TNB" evidence="6">
    <location>
        <begin position="351"/>
        <end position="429"/>
    </location>
</feature>
<comment type="similarity">
    <text evidence="1">In the C-terminal section; belongs to the transposase 35 family.</text>
</comment>
<name>A0AB35U1U6_9FIRM</name>
<evidence type="ECO:0000313" key="8">
    <source>
        <dbReference type="Proteomes" id="UP001286174"/>
    </source>
</evidence>
<dbReference type="Pfam" id="PF01385">
    <property type="entry name" value="OrfB_IS605"/>
    <property type="match status" value="1"/>
</dbReference>
<feature type="domain" description="Probable transposase IS891/IS1136/IS1341" evidence="5">
    <location>
        <begin position="225"/>
        <end position="330"/>
    </location>
</feature>
<dbReference type="GO" id="GO:0003677">
    <property type="term" value="F:DNA binding"/>
    <property type="evidence" value="ECO:0007669"/>
    <property type="project" value="UniProtKB-KW"/>
</dbReference>
<dbReference type="Proteomes" id="UP001286174">
    <property type="component" value="Unassembled WGS sequence"/>
</dbReference>
<dbReference type="GO" id="GO:0006310">
    <property type="term" value="P:DNA recombination"/>
    <property type="evidence" value="ECO:0007669"/>
    <property type="project" value="UniProtKB-KW"/>
</dbReference>
<comment type="caution">
    <text evidence="7">The sequence shown here is derived from an EMBL/GenBank/DDBJ whole genome shotgun (WGS) entry which is preliminary data.</text>
</comment>
<keyword evidence="3" id="KW-0238">DNA-binding</keyword>
<evidence type="ECO:0000256" key="2">
    <source>
        <dbReference type="ARBA" id="ARBA00022578"/>
    </source>
</evidence>
<keyword evidence="4" id="KW-0233">DNA recombination</keyword>
<reference evidence="7 8" key="1">
    <citation type="submission" date="2022-03" db="EMBL/GenBank/DDBJ databases">
        <title>Novel taxa within the pig intestine.</title>
        <authorList>
            <person name="Wylensek D."/>
            <person name="Bishof K."/>
            <person name="Afrizal A."/>
            <person name="Clavel T."/>
        </authorList>
    </citation>
    <scope>NUCLEOTIDE SEQUENCE [LARGE SCALE GENOMIC DNA]</scope>
    <source>
        <strain evidence="7 8">CLA-KB-P133</strain>
    </source>
</reference>
<organism evidence="7 8">
    <name type="scientific">Grylomicrobium aquisgranensis</name>
    <dbReference type="NCBI Taxonomy" id="2926318"/>
    <lineage>
        <taxon>Bacteria</taxon>
        <taxon>Bacillati</taxon>
        <taxon>Bacillota</taxon>
        <taxon>Erysipelotrichia</taxon>
        <taxon>Erysipelotrichales</taxon>
        <taxon>Erysipelotrichaceae</taxon>
        <taxon>Grylomicrobium</taxon>
    </lineage>
</organism>
<sequence>MYSAKTIFVQRSDPLFAWCDYIAHKANNLYNAALFRERQMMFAAKRTNIFDLSDNELEVMSEFEWMNYYLPKDKQKILPPSGSISYATLDCMMKLCKNPDYCCTGLPRQTAQQILKMTLRDICSFFAALKSYKRDPGKFTGRPKMPGYKHKKGACAFIVTNQDCVIRKNKKHRYTAKLPFTKQVVRLGREVHGKFVQLNVTPRNGTYKLSFVFDDGTNAPATADTAERIAAIDLGVDNLMAVTNNVGAECLLFKGGAAKSANHYFNQMSARIQSEQTSGSTDKFFPTKRYYRILQKRNNRINDCMLKDCKRLITWCVEKRIDTIVIGENKFWKQECSMGGTSNQNFMQIPFERLKRIITYSAERLGIRIIYQEESYTSKASFLDRDKIPVYSRDSEEHHKFSGVREKRGLYRSADGTKINADLNGSANILRKAIPDAFESGIEPDFRNIRAYYHPDLKLA</sequence>
<evidence type="ECO:0000259" key="5">
    <source>
        <dbReference type="Pfam" id="PF01385"/>
    </source>
</evidence>
<dbReference type="NCBIfam" id="NF040570">
    <property type="entry name" value="guided_TnpB"/>
    <property type="match status" value="1"/>
</dbReference>
<proteinExistence type="inferred from homology"/>
<keyword evidence="8" id="KW-1185">Reference proteome</keyword>
<protein>
    <submittedName>
        <fullName evidence="7">Transposase</fullName>
    </submittedName>
</protein>
<evidence type="ECO:0000259" key="6">
    <source>
        <dbReference type="Pfam" id="PF07282"/>
    </source>
</evidence>
<dbReference type="RefSeq" id="WP_370595865.1">
    <property type="nucleotide sequence ID" value="NZ_JALBUR010000009.1"/>
</dbReference>
<keyword evidence="2" id="KW-0815">Transposition</keyword>
<dbReference type="Pfam" id="PF07282">
    <property type="entry name" value="Cas12f1-like_TNB"/>
    <property type="match status" value="1"/>
</dbReference>
<accession>A0AB35U1U6</accession>
<gene>
    <name evidence="7" type="ORF">MOZ60_04920</name>
</gene>
<dbReference type="EMBL" id="JALBUR010000009">
    <property type="protein sequence ID" value="MDX8419435.1"/>
    <property type="molecule type" value="Genomic_DNA"/>
</dbReference>
<dbReference type="AlphaFoldDB" id="A0AB35U1U6"/>